<protein>
    <submittedName>
        <fullName evidence="2">LuxR C-terminal-related transcriptional regulator</fullName>
    </submittedName>
</protein>
<keyword evidence="3" id="KW-1185">Reference proteome</keyword>
<feature type="domain" description="HTH luxR-type" evidence="1">
    <location>
        <begin position="2"/>
        <end position="35"/>
    </location>
</feature>
<gene>
    <name evidence="2" type="ORF">ACFFQ6_37280</name>
</gene>
<dbReference type="Gene3D" id="1.10.10.10">
    <property type="entry name" value="Winged helix-like DNA-binding domain superfamily/Winged helix DNA-binding domain"/>
    <property type="match status" value="1"/>
</dbReference>
<dbReference type="Pfam" id="PF00196">
    <property type="entry name" value="GerE"/>
    <property type="match status" value="1"/>
</dbReference>
<accession>A0ABV5XTB1</accession>
<sequence length="69" mass="7968">MRLSKRQEQIIERVAEGYSGKVIARLLEISPKTVSPTFTRNRSNGLQECSFEAISAYREHRVDRHRAGH</sequence>
<name>A0ABV5XTB1_9NOCA</name>
<dbReference type="Proteomes" id="UP001589587">
    <property type="component" value="Unassembled WGS sequence"/>
</dbReference>
<dbReference type="EMBL" id="JBHMAS010000109">
    <property type="protein sequence ID" value="MFB9785358.1"/>
    <property type="molecule type" value="Genomic_DNA"/>
</dbReference>
<dbReference type="PRINTS" id="PR00038">
    <property type="entry name" value="HTHLUXR"/>
</dbReference>
<dbReference type="SUPFAM" id="SSF46894">
    <property type="entry name" value="C-terminal effector domain of the bipartite response regulators"/>
    <property type="match status" value="1"/>
</dbReference>
<evidence type="ECO:0000313" key="3">
    <source>
        <dbReference type="Proteomes" id="UP001589587"/>
    </source>
</evidence>
<evidence type="ECO:0000313" key="2">
    <source>
        <dbReference type="EMBL" id="MFB9785358.1"/>
    </source>
</evidence>
<organism evidence="2 3">
    <name type="scientific">Rhodococcus baikonurensis</name>
    <dbReference type="NCBI Taxonomy" id="172041"/>
    <lineage>
        <taxon>Bacteria</taxon>
        <taxon>Bacillati</taxon>
        <taxon>Actinomycetota</taxon>
        <taxon>Actinomycetes</taxon>
        <taxon>Mycobacteriales</taxon>
        <taxon>Nocardiaceae</taxon>
        <taxon>Rhodococcus</taxon>
        <taxon>Rhodococcus erythropolis group</taxon>
    </lineage>
</organism>
<dbReference type="RefSeq" id="WP_080666680.1">
    <property type="nucleotide sequence ID" value="NZ_JBHMAS010000109.1"/>
</dbReference>
<dbReference type="InterPro" id="IPR036388">
    <property type="entry name" value="WH-like_DNA-bd_sf"/>
</dbReference>
<comment type="caution">
    <text evidence="2">The sequence shown here is derived from an EMBL/GenBank/DDBJ whole genome shotgun (WGS) entry which is preliminary data.</text>
</comment>
<proteinExistence type="predicted"/>
<dbReference type="InterPro" id="IPR016032">
    <property type="entry name" value="Sig_transdc_resp-reg_C-effctor"/>
</dbReference>
<reference evidence="2 3" key="1">
    <citation type="submission" date="2024-09" db="EMBL/GenBank/DDBJ databases">
        <authorList>
            <person name="Sun Q."/>
            <person name="Mori K."/>
        </authorList>
    </citation>
    <scope>NUCLEOTIDE SEQUENCE [LARGE SCALE GENOMIC DNA]</scope>
    <source>
        <strain evidence="2 3">JCM 11411</strain>
    </source>
</reference>
<dbReference type="InterPro" id="IPR000792">
    <property type="entry name" value="Tscrpt_reg_LuxR_C"/>
</dbReference>
<evidence type="ECO:0000259" key="1">
    <source>
        <dbReference type="Pfam" id="PF00196"/>
    </source>
</evidence>